<protein>
    <submittedName>
        <fullName evidence="1">Uncharacterized protein</fullName>
    </submittedName>
</protein>
<reference evidence="1" key="1">
    <citation type="submission" date="2019-10" db="EMBL/GenBank/DDBJ databases">
        <authorList>
            <consortium name="DOE Joint Genome Institute"/>
            <person name="Kuo A."/>
            <person name="Miyauchi S."/>
            <person name="Kiss E."/>
            <person name="Drula E."/>
            <person name="Kohler A."/>
            <person name="Sanchez-Garcia M."/>
            <person name="Andreopoulos B."/>
            <person name="Barry K.W."/>
            <person name="Bonito G."/>
            <person name="Buee M."/>
            <person name="Carver A."/>
            <person name="Chen C."/>
            <person name="Cichocki N."/>
            <person name="Clum A."/>
            <person name="Culley D."/>
            <person name="Crous P.W."/>
            <person name="Fauchery L."/>
            <person name="Girlanda M."/>
            <person name="Hayes R."/>
            <person name="Keri Z."/>
            <person name="Labutti K."/>
            <person name="Lipzen A."/>
            <person name="Lombard V."/>
            <person name="Magnuson J."/>
            <person name="Maillard F."/>
            <person name="Morin E."/>
            <person name="Murat C."/>
            <person name="Nolan M."/>
            <person name="Ohm R."/>
            <person name="Pangilinan J."/>
            <person name="Pereira M."/>
            <person name="Perotto S."/>
            <person name="Peter M."/>
            <person name="Riley R."/>
            <person name="Sitrit Y."/>
            <person name="Stielow B."/>
            <person name="Szollosi G."/>
            <person name="Zifcakova L."/>
            <person name="Stursova M."/>
            <person name="Spatafora J.W."/>
            <person name="Tedersoo L."/>
            <person name="Vaario L.-M."/>
            <person name="Yamada A."/>
            <person name="Yan M."/>
            <person name="Wang P."/>
            <person name="Xu J."/>
            <person name="Bruns T."/>
            <person name="Baldrian P."/>
            <person name="Vilgalys R."/>
            <person name="Henrissat B."/>
            <person name="Grigoriev I.V."/>
            <person name="Hibbett D."/>
            <person name="Nagy L.G."/>
            <person name="Martin F.M."/>
        </authorList>
    </citation>
    <scope>NUCLEOTIDE SEQUENCE</scope>
    <source>
        <strain evidence="1">P2</strain>
    </source>
</reference>
<keyword evidence="2" id="KW-1185">Reference proteome</keyword>
<reference evidence="1" key="2">
    <citation type="journal article" date="2020" name="Nat. Commun.">
        <title>Large-scale genome sequencing of mycorrhizal fungi provides insights into the early evolution of symbiotic traits.</title>
        <authorList>
            <person name="Miyauchi S."/>
            <person name="Kiss E."/>
            <person name="Kuo A."/>
            <person name="Drula E."/>
            <person name="Kohler A."/>
            <person name="Sanchez-Garcia M."/>
            <person name="Morin E."/>
            <person name="Andreopoulos B."/>
            <person name="Barry K.W."/>
            <person name="Bonito G."/>
            <person name="Buee M."/>
            <person name="Carver A."/>
            <person name="Chen C."/>
            <person name="Cichocki N."/>
            <person name="Clum A."/>
            <person name="Culley D."/>
            <person name="Crous P.W."/>
            <person name="Fauchery L."/>
            <person name="Girlanda M."/>
            <person name="Hayes R.D."/>
            <person name="Keri Z."/>
            <person name="LaButti K."/>
            <person name="Lipzen A."/>
            <person name="Lombard V."/>
            <person name="Magnuson J."/>
            <person name="Maillard F."/>
            <person name="Murat C."/>
            <person name="Nolan M."/>
            <person name="Ohm R.A."/>
            <person name="Pangilinan J."/>
            <person name="Pereira M.F."/>
            <person name="Perotto S."/>
            <person name="Peter M."/>
            <person name="Pfister S."/>
            <person name="Riley R."/>
            <person name="Sitrit Y."/>
            <person name="Stielow J.B."/>
            <person name="Szollosi G."/>
            <person name="Zifcakova L."/>
            <person name="Stursova M."/>
            <person name="Spatafora J.W."/>
            <person name="Tedersoo L."/>
            <person name="Vaario L.M."/>
            <person name="Yamada A."/>
            <person name="Yan M."/>
            <person name="Wang P."/>
            <person name="Xu J."/>
            <person name="Bruns T."/>
            <person name="Baldrian P."/>
            <person name="Vilgalys R."/>
            <person name="Dunand C."/>
            <person name="Henrissat B."/>
            <person name="Grigoriev I.V."/>
            <person name="Hibbett D."/>
            <person name="Nagy L.G."/>
            <person name="Martin F.M."/>
        </authorList>
    </citation>
    <scope>NUCLEOTIDE SEQUENCE</scope>
    <source>
        <strain evidence="1">P2</strain>
    </source>
</reference>
<sequence>MLADSAPFATVAPSATSGPPVEDASAFNLSAEIAELSISSPASSPLFHTESLASSPTFSPTSHSQQSQACDPKALGSPVTIERPIIQPGPSTQAEDHRCSRALPCRASTADSDYSPSGESEVEDENDHSYGEPSNRKKTRSARVSHAAHPYLRPAPKPRTSRRRGTKLEIPTPVPGLTKNSRGRCVPKKTEGVLEDGSRPFWCHVKDCDKLFNRGEHLKRHILSIHTDDRPFQCECKNVFSRRDNLFQHMRAKGCVVWYKNGVAQCGIQNDTKSSRVAEDAEDRYIERIMADAKIAQNKRDRACKQARLGS</sequence>
<evidence type="ECO:0000313" key="2">
    <source>
        <dbReference type="Proteomes" id="UP000886501"/>
    </source>
</evidence>
<name>A0ACB6ZFT4_THEGA</name>
<evidence type="ECO:0000313" key="1">
    <source>
        <dbReference type="EMBL" id="KAF9648188.1"/>
    </source>
</evidence>
<gene>
    <name evidence="1" type="ORF">BDM02DRAFT_3096939</name>
</gene>
<dbReference type="EMBL" id="MU118018">
    <property type="protein sequence ID" value="KAF9648188.1"/>
    <property type="molecule type" value="Genomic_DNA"/>
</dbReference>
<accession>A0ACB6ZFT4</accession>
<organism evidence="1 2">
    <name type="scientific">Thelephora ganbajun</name>
    <name type="common">Ganba fungus</name>
    <dbReference type="NCBI Taxonomy" id="370292"/>
    <lineage>
        <taxon>Eukaryota</taxon>
        <taxon>Fungi</taxon>
        <taxon>Dikarya</taxon>
        <taxon>Basidiomycota</taxon>
        <taxon>Agaricomycotina</taxon>
        <taxon>Agaricomycetes</taxon>
        <taxon>Thelephorales</taxon>
        <taxon>Thelephoraceae</taxon>
        <taxon>Thelephora</taxon>
    </lineage>
</organism>
<proteinExistence type="predicted"/>
<comment type="caution">
    <text evidence="1">The sequence shown here is derived from an EMBL/GenBank/DDBJ whole genome shotgun (WGS) entry which is preliminary data.</text>
</comment>
<dbReference type="Proteomes" id="UP000886501">
    <property type="component" value="Unassembled WGS sequence"/>
</dbReference>